<evidence type="ECO:0000256" key="1">
    <source>
        <dbReference type="ARBA" id="ARBA00008950"/>
    </source>
</evidence>
<name>A0A4D7B953_9HYPH</name>
<gene>
    <name evidence="3" type="ORF">E8M01_18850</name>
</gene>
<dbReference type="AlphaFoldDB" id="A0A4D7B953"/>
<dbReference type="KEGG" id="pstg:E8M01_18850"/>
<evidence type="ECO:0000259" key="2">
    <source>
        <dbReference type="Pfam" id="PF12850"/>
    </source>
</evidence>
<reference evidence="3 4" key="1">
    <citation type="submission" date="2019-04" db="EMBL/GenBank/DDBJ databases">
        <title>Phreatobacter aquaticus sp. nov.</title>
        <authorList>
            <person name="Choi A."/>
        </authorList>
    </citation>
    <scope>NUCLEOTIDE SEQUENCE [LARGE SCALE GENOMIC DNA]</scope>
    <source>
        <strain evidence="3 4">KCTC 52518</strain>
    </source>
</reference>
<dbReference type="InterPro" id="IPR050126">
    <property type="entry name" value="Ap4A_hydrolase"/>
</dbReference>
<comment type="similarity">
    <text evidence="1">Belongs to the metallophosphoesterase superfamily. YfcE family.</text>
</comment>
<dbReference type="Proteomes" id="UP000298781">
    <property type="component" value="Chromosome"/>
</dbReference>
<sequence>MRIAFLSDIHGNREALETCLAHARSQAPDRFVVLGDIVGYGADPAFCTETVAALAARGAVVVKGNHDQAIERLAPTMNHDAMAAVVWTCGQLSDAHRSFLAGLPLTHRDGERLYVHAGADEPGDWPYITSDRGAELSLAATDAAQVFSGHTHMPVVFRLEADGRCQGLVPAAGTPIRLDPGPRYQVVIGSVGQPRDGNPAAAYSILDLGEHSLTQHRLAYDHAAAAAKIMAAGLPPRLALRLALGH</sequence>
<evidence type="ECO:0000313" key="4">
    <source>
        <dbReference type="Proteomes" id="UP000298781"/>
    </source>
</evidence>
<dbReference type="GO" id="GO:0005737">
    <property type="term" value="C:cytoplasm"/>
    <property type="evidence" value="ECO:0007669"/>
    <property type="project" value="TreeGrafter"/>
</dbReference>
<dbReference type="CDD" id="cd00838">
    <property type="entry name" value="MPP_superfamily"/>
    <property type="match status" value="1"/>
</dbReference>
<dbReference type="OrthoDB" id="9813918at2"/>
<dbReference type="GO" id="GO:0016791">
    <property type="term" value="F:phosphatase activity"/>
    <property type="evidence" value="ECO:0007669"/>
    <property type="project" value="TreeGrafter"/>
</dbReference>
<dbReference type="PIRSF" id="PIRSF000883">
    <property type="entry name" value="Pesterase_MJ0912"/>
    <property type="match status" value="1"/>
</dbReference>
<dbReference type="InterPro" id="IPR029052">
    <property type="entry name" value="Metallo-depent_PP-like"/>
</dbReference>
<accession>A0A4D7B953</accession>
<dbReference type="Gene3D" id="3.60.21.10">
    <property type="match status" value="1"/>
</dbReference>
<proteinExistence type="inferred from homology"/>
<dbReference type="Pfam" id="PF12850">
    <property type="entry name" value="Metallophos_2"/>
    <property type="match status" value="1"/>
</dbReference>
<dbReference type="EMBL" id="CP039690">
    <property type="protein sequence ID" value="QCI66086.1"/>
    <property type="molecule type" value="Genomic_DNA"/>
</dbReference>
<dbReference type="SUPFAM" id="SSF56300">
    <property type="entry name" value="Metallo-dependent phosphatases"/>
    <property type="match status" value="1"/>
</dbReference>
<dbReference type="InterPro" id="IPR024654">
    <property type="entry name" value="Calcineurin-like_PHP_lpxH"/>
</dbReference>
<dbReference type="PANTHER" id="PTHR42850:SF2">
    <property type="entry name" value="BLL5683 PROTEIN"/>
    <property type="match status" value="1"/>
</dbReference>
<dbReference type="RefSeq" id="WP_136961532.1">
    <property type="nucleotide sequence ID" value="NZ_CP039690.1"/>
</dbReference>
<keyword evidence="4" id="KW-1185">Reference proteome</keyword>
<protein>
    <submittedName>
        <fullName evidence="3">Metallophosphoesterase family protein</fullName>
    </submittedName>
</protein>
<dbReference type="PANTHER" id="PTHR42850">
    <property type="entry name" value="METALLOPHOSPHOESTERASE"/>
    <property type="match status" value="1"/>
</dbReference>
<dbReference type="InterPro" id="IPR011152">
    <property type="entry name" value="Pesterase_MJ0912"/>
</dbReference>
<organism evidence="3 4">
    <name type="scientific">Phreatobacter stygius</name>
    <dbReference type="NCBI Taxonomy" id="1940610"/>
    <lineage>
        <taxon>Bacteria</taxon>
        <taxon>Pseudomonadati</taxon>
        <taxon>Pseudomonadota</taxon>
        <taxon>Alphaproteobacteria</taxon>
        <taxon>Hyphomicrobiales</taxon>
        <taxon>Phreatobacteraceae</taxon>
        <taxon>Phreatobacter</taxon>
    </lineage>
</organism>
<feature type="domain" description="Calcineurin-like phosphoesterase" evidence="2">
    <location>
        <begin position="1"/>
        <end position="208"/>
    </location>
</feature>
<evidence type="ECO:0000313" key="3">
    <source>
        <dbReference type="EMBL" id="QCI66086.1"/>
    </source>
</evidence>